<evidence type="ECO:0000313" key="1">
    <source>
        <dbReference type="EMBL" id="ADV82491.1"/>
    </source>
</evidence>
<dbReference type="InterPro" id="IPR017801">
    <property type="entry name" value="DUF3738"/>
</dbReference>
<dbReference type="STRING" id="401053.AciPR4_1684"/>
<dbReference type="HOGENOM" id="CLU_688732_0_0_0"/>
<evidence type="ECO:0008006" key="3">
    <source>
        <dbReference type="Google" id="ProtNLM"/>
    </source>
</evidence>
<dbReference type="EMBL" id="CP002467">
    <property type="protein sequence ID" value="ADV82491.1"/>
    <property type="molecule type" value="Genomic_DNA"/>
</dbReference>
<sequence>MHRLDETAGRFGLNKALLFIARIALVVSSALHAQEITGTWQGILPDADSPRIVLKIAKNEDGSLRGGYSLIDRDSSSVPFSAVSFASPNLNIVSDVADLSYEGKLALDGKSITGIWTQKKKPLPLTFVLATPDTRWKRGGSSALPPMSATADPAFEVATIKPSPPDAKQRSYATRTRQFQAKATTVSDLIQFAWQVRPRQLEGGPPWIDDLKFDIAAEPDAPGQPSLDQYRLMLQKLLVERFGLKIHKVERIFSVYTVTIERNPPKLTRSDPDEKGPGNIYVHKEDDGEWRLQFASMTMLEFDNLLMNFIKDRQIVDETGLTGLFNFTLRLPAGALGEGSNVDDSAAAFIHALEAQLGLKLNPKKAPLEVLVVDHLEKPSAN</sequence>
<dbReference type="eggNOG" id="COG4219">
    <property type="taxonomic scope" value="Bacteria"/>
</dbReference>
<name>E8V3D4_TERSS</name>
<accession>E8V3D4</accession>
<protein>
    <recommendedName>
        <fullName evidence="3">Soil-associated protein, TIGR03435 family</fullName>
    </recommendedName>
</protein>
<reference evidence="1 2" key="1">
    <citation type="journal article" date="2012" name="Stand. Genomic Sci.">
        <title>Complete genome sequence of Terriglobus saanensis type strain SP1PR4(T), an Acidobacteria from tundra soil.</title>
        <authorList>
            <person name="Rawat S.R."/>
            <person name="Mannisto M.K."/>
            <person name="Starovoytov V."/>
            <person name="Goodwin L."/>
            <person name="Nolan M."/>
            <person name="Hauser L."/>
            <person name="Land M."/>
            <person name="Davenport K.W."/>
            <person name="Woyke T."/>
            <person name="Haggblom M.M."/>
        </authorList>
    </citation>
    <scope>NUCLEOTIDE SEQUENCE</scope>
    <source>
        <strain evidence="2">ATCC BAA-1853 / DSM 23119 / SP1PR4</strain>
    </source>
</reference>
<dbReference type="Pfam" id="PF12543">
    <property type="entry name" value="DUF3738"/>
    <property type="match status" value="1"/>
</dbReference>
<gene>
    <name evidence="1" type="ordered locus">AciPR4_1684</name>
</gene>
<organism evidence="1 2">
    <name type="scientific">Terriglobus saanensis (strain ATCC BAA-1853 / DSM 23119 / SP1PR4)</name>
    <dbReference type="NCBI Taxonomy" id="401053"/>
    <lineage>
        <taxon>Bacteria</taxon>
        <taxon>Pseudomonadati</taxon>
        <taxon>Acidobacteriota</taxon>
        <taxon>Terriglobia</taxon>
        <taxon>Terriglobales</taxon>
        <taxon>Acidobacteriaceae</taxon>
        <taxon>Terriglobus</taxon>
    </lineage>
</organism>
<dbReference type="RefSeq" id="WP_013568224.1">
    <property type="nucleotide sequence ID" value="NC_014963.1"/>
</dbReference>
<evidence type="ECO:0000313" key="2">
    <source>
        <dbReference type="Proteomes" id="UP000006844"/>
    </source>
</evidence>
<dbReference type="OrthoDB" id="116173at2"/>
<dbReference type="Proteomes" id="UP000006844">
    <property type="component" value="Chromosome"/>
</dbReference>
<dbReference type="AlphaFoldDB" id="E8V3D4"/>
<dbReference type="KEGG" id="tsa:AciPR4_1684"/>
<keyword evidence="2" id="KW-1185">Reference proteome</keyword>
<dbReference type="NCBIfam" id="TIGR03435">
    <property type="entry name" value="Soli_TIGR03435"/>
    <property type="match status" value="1"/>
</dbReference>
<proteinExistence type="predicted"/>